<protein>
    <submittedName>
        <fullName evidence="1">Uncharacterized protein</fullName>
    </submittedName>
</protein>
<gene>
    <name evidence="1" type="ORF">H7F53_03570</name>
</gene>
<evidence type="ECO:0000313" key="2">
    <source>
        <dbReference type="Proteomes" id="UP000551327"/>
    </source>
</evidence>
<dbReference type="EMBL" id="JACLAX010000002">
    <property type="protein sequence ID" value="MBC2668220.1"/>
    <property type="molecule type" value="Genomic_DNA"/>
</dbReference>
<proteinExistence type="predicted"/>
<evidence type="ECO:0000313" key="1">
    <source>
        <dbReference type="EMBL" id="MBC2668220.1"/>
    </source>
</evidence>
<reference evidence="1 2" key="1">
    <citation type="submission" date="2020-08" db="EMBL/GenBank/DDBJ databases">
        <title>The genome sequence of type strain Novosphingobium piscinae KCTC 42194.</title>
        <authorList>
            <person name="Liu Y."/>
        </authorList>
    </citation>
    <scope>NUCLEOTIDE SEQUENCE [LARGE SCALE GENOMIC DNA]</scope>
    <source>
        <strain evidence="1 2">KCTC 42194</strain>
    </source>
</reference>
<comment type="caution">
    <text evidence="1">The sequence shown here is derived from an EMBL/GenBank/DDBJ whole genome shotgun (WGS) entry which is preliminary data.</text>
</comment>
<dbReference type="Proteomes" id="UP000551327">
    <property type="component" value="Unassembled WGS sequence"/>
</dbReference>
<keyword evidence="2" id="KW-1185">Reference proteome</keyword>
<name>A0A7X1KPC1_9SPHN</name>
<dbReference type="AlphaFoldDB" id="A0A7X1KPC1"/>
<accession>A0A7X1KPC1</accession>
<organism evidence="1 2">
    <name type="scientific">Novosphingobium piscinae</name>
    <dbReference type="NCBI Taxonomy" id="1507448"/>
    <lineage>
        <taxon>Bacteria</taxon>
        <taxon>Pseudomonadati</taxon>
        <taxon>Pseudomonadota</taxon>
        <taxon>Alphaproteobacteria</taxon>
        <taxon>Sphingomonadales</taxon>
        <taxon>Sphingomonadaceae</taxon>
        <taxon>Novosphingobium</taxon>
    </lineage>
</organism>
<sequence length="165" mass="18231">MLHRVNINQKWRSLIGLAEPDLHEKDLEILLRVIGLTIDGTSYKEPMANFLNVFARKARSISKEKIQLAERLFGAFFKAAETLTAADFATPGSGRFNIAVFEAVFRALCSSACENDNLDVRAIDGSMLAALKADEKFVAATQFGVGRTSFVQQRFERAQAVFGLA</sequence>
<dbReference type="RefSeq" id="WP_185678094.1">
    <property type="nucleotide sequence ID" value="NZ_JACLAX010000002.1"/>
</dbReference>